<accession>A0A8B0SQY5</accession>
<name>A0A8B0SQY5_9GAMM</name>
<evidence type="ECO:0000313" key="2">
    <source>
        <dbReference type="EMBL" id="MBO0612412.1"/>
    </source>
</evidence>
<dbReference type="Proteomes" id="UP000664466">
    <property type="component" value="Unassembled WGS sequence"/>
</dbReference>
<dbReference type="AlphaFoldDB" id="A0A8B0SQY5"/>
<evidence type="ECO:0008006" key="5">
    <source>
        <dbReference type="Google" id="ProtNLM"/>
    </source>
</evidence>
<evidence type="ECO:0000256" key="1">
    <source>
        <dbReference type="SAM" id="SignalP"/>
    </source>
</evidence>
<reference evidence="2 4" key="1">
    <citation type="submission" date="2021-03" db="EMBL/GenBank/DDBJ databases">
        <title>Draft genome and methylome analysis of Thiotrix fructosivoruns ATCC 49748.</title>
        <authorList>
            <person name="Fomenkov A."/>
            <person name="Grabovich M.Y."/>
            <person name="Roberts R.J."/>
        </authorList>
    </citation>
    <scope>NUCLEOTIDE SEQUENCE [LARGE SCALE GENOMIC DNA]</scope>
    <source>
        <strain evidence="2 4">ATCC 49748</strain>
    </source>
</reference>
<evidence type="ECO:0000313" key="4">
    <source>
        <dbReference type="Proteomes" id="UP000664466"/>
    </source>
</evidence>
<gene>
    <name evidence="3" type="ORF">J1836_007200</name>
    <name evidence="2" type="ORF">J1836_05625</name>
</gene>
<dbReference type="EMBL" id="JAFMPM010000006">
    <property type="protein sequence ID" value="MBO0612412.1"/>
    <property type="molecule type" value="Genomic_DNA"/>
</dbReference>
<protein>
    <recommendedName>
        <fullName evidence="5">Lipoprotein</fullName>
    </recommendedName>
</protein>
<evidence type="ECO:0000313" key="3">
    <source>
        <dbReference type="EMBL" id="QTX12107.1"/>
    </source>
</evidence>
<feature type="chain" id="PRO_5032448180" description="Lipoprotein" evidence="1">
    <location>
        <begin position="24"/>
        <end position="147"/>
    </location>
</feature>
<dbReference type="PROSITE" id="PS51257">
    <property type="entry name" value="PROKAR_LIPOPROTEIN"/>
    <property type="match status" value="1"/>
</dbReference>
<organism evidence="3">
    <name type="scientific">Thiothrix fructosivorans</name>
    <dbReference type="NCBI Taxonomy" id="111770"/>
    <lineage>
        <taxon>Bacteria</taxon>
        <taxon>Pseudomonadati</taxon>
        <taxon>Pseudomonadota</taxon>
        <taxon>Gammaproteobacteria</taxon>
        <taxon>Thiotrichales</taxon>
        <taxon>Thiotrichaceae</taxon>
        <taxon>Thiothrix</taxon>
    </lineage>
</organism>
<reference evidence="3" key="2">
    <citation type="submission" date="2021-04" db="EMBL/GenBank/DDBJ databases">
        <title>Complete Genome and methylome analysis of Thiothrix fructosivorans ATCC 49748.</title>
        <authorList>
            <person name="Fomenkov A."/>
            <person name="Sun L."/>
            <person name="Vincze T."/>
            <person name="Grabovich M.Y."/>
            <person name="Roberts R.J."/>
        </authorList>
    </citation>
    <scope>NUCLEOTIDE SEQUENCE</scope>
    <source>
        <strain evidence="3">ATCC 49748</strain>
    </source>
</reference>
<feature type="signal peptide" evidence="1">
    <location>
        <begin position="1"/>
        <end position="23"/>
    </location>
</feature>
<keyword evidence="1" id="KW-0732">Signal</keyword>
<dbReference type="EMBL" id="CP072748">
    <property type="protein sequence ID" value="QTX12107.1"/>
    <property type="molecule type" value="Genomic_DNA"/>
</dbReference>
<sequence>MKILATWCLPLILLGCVTPPAPAPTIQSVAFVSTTGAVAPSYWHDWTLTVNNTLQTKYVTKSIHGGTLLETKMGTITQAQFDGLVRALHDADFTRVKSTELNLPPIAGNETLTVQTDKGVFEFKGPSTAVFPPAIGAVFGMRAQYMP</sequence>
<keyword evidence="4" id="KW-1185">Reference proteome</keyword>
<proteinExistence type="predicted"/>
<dbReference type="RefSeq" id="WP_207250101.1">
    <property type="nucleotide sequence ID" value="NZ_JAFMPM010000006.1"/>
</dbReference>